<evidence type="ECO:0000256" key="1">
    <source>
        <dbReference type="SAM" id="Phobius"/>
    </source>
</evidence>
<dbReference type="PANTHER" id="PTHR40057">
    <property type="entry name" value="SLR1162 PROTEIN"/>
    <property type="match status" value="1"/>
</dbReference>
<keyword evidence="1" id="KW-1133">Transmembrane helix</keyword>
<keyword evidence="3" id="KW-1185">Reference proteome</keyword>
<proteinExistence type="predicted"/>
<sequence length="183" mass="20996">MTITNNNKQVTVIVRHNVRPEKQAVFQCWLEGIEKACQLFSGFIGTDVIKPLDENKLHYICIFRFDNFLNLEQWMASNERAQWLAKCIEFSDIVPEYEHYQHHGMDILLGSSQNEAGQKMSPLKMILMTILGLSLPVHFIPGIVASFIDTSVVITLTSLTLIVPIMVLFIMPLLVKLFGRWLF</sequence>
<gene>
    <name evidence="2" type="ORF">PALI_a0350</name>
</gene>
<organism evidence="2 3">
    <name type="scientific">Pseudoalteromonas aliena SW19</name>
    <dbReference type="NCBI Taxonomy" id="1314866"/>
    <lineage>
        <taxon>Bacteria</taxon>
        <taxon>Pseudomonadati</taxon>
        <taxon>Pseudomonadota</taxon>
        <taxon>Gammaproteobacteria</taxon>
        <taxon>Alteromonadales</taxon>
        <taxon>Pseudoalteromonadaceae</taxon>
        <taxon>Pseudoalteromonas</taxon>
    </lineage>
</organism>
<dbReference type="RefSeq" id="WP_193155383.1">
    <property type="nucleotide sequence ID" value="NZ_AQGU01000025.1"/>
</dbReference>
<dbReference type="Proteomes" id="UP000648482">
    <property type="component" value="Unassembled WGS sequence"/>
</dbReference>
<dbReference type="Gene3D" id="3.30.70.100">
    <property type="match status" value="1"/>
</dbReference>
<dbReference type="SUPFAM" id="SSF54909">
    <property type="entry name" value="Dimeric alpha+beta barrel"/>
    <property type="match status" value="1"/>
</dbReference>
<name>A0ABR9DXR6_9GAMM</name>
<evidence type="ECO:0000313" key="3">
    <source>
        <dbReference type="Proteomes" id="UP000648482"/>
    </source>
</evidence>
<evidence type="ECO:0008006" key="4">
    <source>
        <dbReference type="Google" id="ProtNLM"/>
    </source>
</evidence>
<comment type="caution">
    <text evidence="2">The sequence shown here is derived from an EMBL/GenBank/DDBJ whole genome shotgun (WGS) entry which is preliminary data.</text>
</comment>
<evidence type="ECO:0000313" key="2">
    <source>
        <dbReference type="EMBL" id="MBE0359137.1"/>
    </source>
</evidence>
<protein>
    <recommendedName>
        <fullName evidence="4">Antibiotic biosynthesis monooxygenase</fullName>
    </recommendedName>
</protein>
<feature type="transmembrane region" description="Helical" evidence="1">
    <location>
        <begin position="154"/>
        <end position="175"/>
    </location>
</feature>
<accession>A0ABR9DXR6</accession>
<feature type="transmembrane region" description="Helical" evidence="1">
    <location>
        <begin position="126"/>
        <end position="148"/>
    </location>
</feature>
<keyword evidence="1" id="KW-0472">Membrane</keyword>
<dbReference type="InterPro" id="IPR038762">
    <property type="entry name" value="ABM_predict"/>
</dbReference>
<reference evidence="2 3" key="1">
    <citation type="submission" date="2015-06" db="EMBL/GenBank/DDBJ databases">
        <title>Genome sequence of Pseudoalteromonas aliena.</title>
        <authorList>
            <person name="Xie B.-B."/>
            <person name="Rong J.-C."/>
            <person name="Qin Q.-L."/>
            <person name="Zhang Y.-Z."/>
        </authorList>
    </citation>
    <scope>NUCLEOTIDE SEQUENCE [LARGE SCALE GENOMIC DNA]</scope>
    <source>
        <strain evidence="2 3">SW19</strain>
    </source>
</reference>
<keyword evidence="1" id="KW-0812">Transmembrane</keyword>
<dbReference type="PANTHER" id="PTHR40057:SF1">
    <property type="entry name" value="SLR1162 PROTEIN"/>
    <property type="match status" value="1"/>
</dbReference>
<dbReference type="InterPro" id="IPR011008">
    <property type="entry name" value="Dimeric_a/b-barrel"/>
</dbReference>
<dbReference type="EMBL" id="AQGU01000025">
    <property type="protein sequence ID" value="MBE0359137.1"/>
    <property type="molecule type" value="Genomic_DNA"/>
</dbReference>